<proteinExistence type="predicted"/>
<accession>A0ACC0XJ06</accession>
<sequence length="584" mass="65239">MELEVRVVAGIDNCFVSLPLNLIDTLQSTRSGVLPQVLSLELRSRSNKDLWVVAWSGATSSSSSIEVAKQFAECISLADHAIVQVRVVSDVPKATLVTIEPLTEDDWEVLELNSEHAEAAMLNQVRIVHEAMRFPLWLHGRTIIKFLVVSTFPNKPVVQLVPGTEVAVAPKRRKNSVKKLEDSYMQSSKNRITKAVLRLQDSDQRLFHSCCVKGVELGVALTSVAFINPETAKCVSLDSLQLVAIVPRLSSKESIKNPENSAPRIKNNSTSTDVKGGILTEKKGDRQAIVRLLVSDSVAKGHVMIARSLRLYLNAGLHSWVYLKGGIVNLKKEIPALSLSPCHFKMLRKDKALDIFDSHKNHRKKDIFERTRSGAEKDVMDFLAQDEVVAALSSESSPREDEESVYQSDNKRGLECLFHTWLLAQLDVVASNADSEVNSLVFSNETLLHFEVKGYKSGTREKLQVSCNGSLENRNKSRDPQVEMFYVLTITDECLHGKKVNAYELIVDERDKQYNNFESVGRLFGKLNFGDPVSFYSLKEKTSTQGLNSNISSLSWMGTAASDVINSRYFPQKVFYASMFLVVR</sequence>
<evidence type="ECO:0000313" key="1">
    <source>
        <dbReference type="EMBL" id="KAJ0018294.1"/>
    </source>
</evidence>
<reference evidence="2" key="1">
    <citation type="journal article" date="2023" name="G3 (Bethesda)">
        <title>Genome assembly and association tests identify interacting loci associated with vigor, precocity, and sex in interspecific pistachio rootstocks.</title>
        <authorList>
            <person name="Palmer W."/>
            <person name="Jacygrad E."/>
            <person name="Sagayaradj S."/>
            <person name="Cavanaugh K."/>
            <person name="Han R."/>
            <person name="Bertier L."/>
            <person name="Beede B."/>
            <person name="Kafkas S."/>
            <person name="Golino D."/>
            <person name="Preece J."/>
            <person name="Michelmore R."/>
        </authorList>
    </citation>
    <scope>NUCLEOTIDE SEQUENCE [LARGE SCALE GENOMIC DNA]</scope>
</reference>
<name>A0ACC0XJ06_9ROSI</name>
<protein>
    <submittedName>
        <fullName evidence="1">Uncharacterized protein</fullName>
    </submittedName>
</protein>
<evidence type="ECO:0000313" key="2">
    <source>
        <dbReference type="Proteomes" id="UP001163603"/>
    </source>
</evidence>
<dbReference type="Proteomes" id="UP001163603">
    <property type="component" value="Chromosome 12"/>
</dbReference>
<organism evidence="1 2">
    <name type="scientific">Pistacia integerrima</name>
    <dbReference type="NCBI Taxonomy" id="434235"/>
    <lineage>
        <taxon>Eukaryota</taxon>
        <taxon>Viridiplantae</taxon>
        <taxon>Streptophyta</taxon>
        <taxon>Embryophyta</taxon>
        <taxon>Tracheophyta</taxon>
        <taxon>Spermatophyta</taxon>
        <taxon>Magnoliopsida</taxon>
        <taxon>eudicotyledons</taxon>
        <taxon>Gunneridae</taxon>
        <taxon>Pentapetalae</taxon>
        <taxon>rosids</taxon>
        <taxon>malvids</taxon>
        <taxon>Sapindales</taxon>
        <taxon>Anacardiaceae</taxon>
        <taxon>Pistacia</taxon>
    </lineage>
</organism>
<dbReference type="EMBL" id="CM047747">
    <property type="protein sequence ID" value="KAJ0018294.1"/>
    <property type="molecule type" value="Genomic_DNA"/>
</dbReference>
<keyword evidence="2" id="KW-1185">Reference proteome</keyword>
<gene>
    <name evidence="1" type="ORF">Pint_11581</name>
</gene>
<comment type="caution">
    <text evidence="1">The sequence shown here is derived from an EMBL/GenBank/DDBJ whole genome shotgun (WGS) entry which is preliminary data.</text>
</comment>